<protein>
    <submittedName>
        <fullName evidence="1">Uncharacterized protein</fullName>
    </submittedName>
</protein>
<dbReference type="RefSeq" id="WP_368634654.1">
    <property type="nucleotide sequence ID" value="NZ_JBFRHK010000001.1"/>
</dbReference>
<dbReference type="Proteomes" id="UP001558534">
    <property type="component" value="Unassembled WGS sequence"/>
</dbReference>
<reference evidence="1 2" key="1">
    <citation type="submission" date="2024-07" db="EMBL/GenBank/DDBJ databases">
        <title>Characterization of a bacterium isolated from hydrolysated instant sea cucumber by whole-genome sequencing and metabolomics.</title>
        <authorList>
            <person name="Luo X."/>
            <person name="Zhang Z."/>
            <person name="Zheng Z."/>
            <person name="Zhang W."/>
            <person name="Ming T."/>
            <person name="Jiao L."/>
            <person name="Su X."/>
            <person name="Kong F."/>
            <person name="Xu J."/>
        </authorList>
    </citation>
    <scope>NUCLEOTIDE SEQUENCE [LARGE SCALE GENOMIC DNA]</scope>
    <source>
        <strain evidence="1 2">XL-2024</strain>
    </source>
</reference>
<accession>A0ABV3VQY8</accession>
<comment type="caution">
    <text evidence="1">The sequence shown here is derived from an EMBL/GenBank/DDBJ whole genome shotgun (WGS) entry which is preliminary data.</text>
</comment>
<name>A0ABV3VQY8_9BACI</name>
<keyword evidence="2" id="KW-1185">Reference proteome</keyword>
<organism evidence="1 2">
    <name type="scientific">Lysinibacillus xylanilyticus</name>
    <dbReference type="NCBI Taxonomy" id="582475"/>
    <lineage>
        <taxon>Bacteria</taxon>
        <taxon>Bacillati</taxon>
        <taxon>Bacillota</taxon>
        <taxon>Bacilli</taxon>
        <taxon>Bacillales</taxon>
        <taxon>Bacillaceae</taxon>
        <taxon>Lysinibacillus</taxon>
    </lineage>
</organism>
<evidence type="ECO:0000313" key="1">
    <source>
        <dbReference type="EMBL" id="MEX3743609.1"/>
    </source>
</evidence>
<evidence type="ECO:0000313" key="2">
    <source>
        <dbReference type="Proteomes" id="UP001558534"/>
    </source>
</evidence>
<dbReference type="EMBL" id="JBFRHK010000001">
    <property type="protein sequence ID" value="MEX3743609.1"/>
    <property type="molecule type" value="Genomic_DNA"/>
</dbReference>
<proteinExistence type="predicted"/>
<sequence length="49" mass="5403">MRVLSTILALLSVVWPVLSVALAFLSVVWPTLSVALACSFRRSHFFPSL</sequence>
<gene>
    <name evidence="1" type="ORF">AB1300_00520</name>
</gene>